<evidence type="ECO:0000313" key="2">
    <source>
        <dbReference type="Proteomes" id="UP000215703"/>
    </source>
</evidence>
<dbReference type="KEGG" id="bot:CIT37_14465"/>
<sequence length="413" mass="45718">MIGGEASGARHGDCPMTQAEVLIAAHDCAGGYKVDVSRGERIGRVSSEWFSRPADERYLSLSDLYSAVRSRSERSRTRTVESTAIRVEANRDDAERLTLMLPGCDAPIAPTHWSFGQLASLVGAPAAYLRQLPAPLAGINLQFGLSFHRAEQIKTLEVQGSRLELRAATGPEYGRIFDHELVAAVQRIAGNGTGDTRWKVPGVLDWSTGVYNPRVDITQDTTTLYASDRDVFLFLVDDLNPIEAGRLPDGLPDLYFRGFYCWNSEVGAKTLGIASFYLRAVCQNRNLWGVQDFEEITIRHSKYAATRFAHEAAPALTRFANSSPMPFVNGIKSARERIVARTDEDRSEFLRKGGFSKTETAKIIDTVLSEEGRKPESVFDFVQGITAVARDKTHQDARLDMEARAKKLLDRAA</sequence>
<gene>
    <name evidence="1" type="ORF">CIT37_14465</name>
</gene>
<dbReference type="Proteomes" id="UP000215703">
    <property type="component" value="Chromosome"/>
</dbReference>
<dbReference type="AlphaFoldDB" id="A0A2U8P6H5"/>
<reference evidence="1 2" key="2">
    <citation type="journal article" date="2017" name="Syst. Appl. Microbiol.">
        <title>Soybeans inoculated with root zone soils of Canadian native legumes harbour diverse and novel Bradyrhizobium spp. that possess agricultural potential.</title>
        <authorList>
            <person name="Bromfield E.S.P."/>
            <person name="Cloutier S."/>
            <person name="Tambong J.T."/>
            <person name="Tran Thi T.V."/>
        </authorList>
    </citation>
    <scope>NUCLEOTIDE SEQUENCE [LARGE SCALE GENOMIC DNA]</scope>
    <source>
        <strain evidence="1 2">OO99</strain>
    </source>
</reference>
<dbReference type="EMBL" id="CP029425">
    <property type="protein sequence ID" value="AWL93267.1"/>
    <property type="molecule type" value="Genomic_DNA"/>
</dbReference>
<dbReference type="OrthoDB" id="7215872at2"/>
<protein>
    <submittedName>
        <fullName evidence="1">DUF932 domain-containing protein</fullName>
    </submittedName>
</protein>
<accession>A0A2U8P6H5</accession>
<evidence type="ECO:0000313" key="1">
    <source>
        <dbReference type="EMBL" id="AWL93267.1"/>
    </source>
</evidence>
<name>A0A2U8P6H5_9BRAD</name>
<organism evidence="1 2">
    <name type="scientific">Bradyrhizobium ottawaense</name>
    <dbReference type="NCBI Taxonomy" id="931866"/>
    <lineage>
        <taxon>Bacteria</taxon>
        <taxon>Pseudomonadati</taxon>
        <taxon>Pseudomonadota</taxon>
        <taxon>Alphaproteobacteria</taxon>
        <taxon>Hyphomicrobiales</taxon>
        <taxon>Nitrobacteraceae</taxon>
        <taxon>Bradyrhizobium</taxon>
    </lineage>
</organism>
<reference evidence="1 2" key="1">
    <citation type="journal article" date="2014" name="Int. J. Syst. Evol. Microbiol.">
        <title>Bradyrhizobium ottawaense sp. nov., a symbiotic nitrogen fixing bacterium from root nodules of soybeans in Canada.</title>
        <authorList>
            <person name="Yu X."/>
            <person name="Cloutier S."/>
            <person name="Tambong J.T."/>
            <person name="Bromfield E.S."/>
        </authorList>
    </citation>
    <scope>NUCLEOTIDE SEQUENCE [LARGE SCALE GENOMIC DNA]</scope>
    <source>
        <strain evidence="1 2">OO99</strain>
    </source>
</reference>
<proteinExistence type="predicted"/>